<dbReference type="RefSeq" id="WP_160290145.1">
    <property type="nucleotide sequence ID" value="NZ_CANMWR010000017.1"/>
</dbReference>
<dbReference type="Proteomes" id="UP000474778">
    <property type="component" value="Unassembled WGS sequence"/>
</dbReference>
<organism evidence="2 3">
    <name type="scientific">Shewanella insulae</name>
    <dbReference type="NCBI Taxonomy" id="2681496"/>
    <lineage>
        <taxon>Bacteria</taxon>
        <taxon>Pseudomonadati</taxon>
        <taxon>Pseudomonadota</taxon>
        <taxon>Gammaproteobacteria</taxon>
        <taxon>Alteromonadales</taxon>
        <taxon>Shewanellaceae</taxon>
        <taxon>Shewanella</taxon>
    </lineage>
</organism>
<evidence type="ECO:0000256" key="1">
    <source>
        <dbReference type="SAM" id="MobiDB-lite"/>
    </source>
</evidence>
<proteinExistence type="predicted"/>
<reference evidence="2 3" key="1">
    <citation type="submission" date="2019-12" db="EMBL/GenBank/DDBJ databases">
        <title>Shewanella insulae sp. nov., isolated from a tidal flat.</title>
        <authorList>
            <person name="Yoon J.-H."/>
        </authorList>
    </citation>
    <scope>NUCLEOTIDE SEQUENCE [LARGE SCALE GENOMIC DNA]</scope>
    <source>
        <strain evidence="2 3">JBTF-M18</strain>
    </source>
</reference>
<dbReference type="AlphaFoldDB" id="A0A6L7HUG3"/>
<accession>A0A6L7HUG3</accession>
<evidence type="ECO:0000313" key="3">
    <source>
        <dbReference type="Proteomes" id="UP000474778"/>
    </source>
</evidence>
<dbReference type="EMBL" id="WRPA01000002">
    <property type="protein sequence ID" value="MXR67813.1"/>
    <property type="molecule type" value="Genomic_DNA"/>
</dbReference>
<comment type="caution">
    <text evidence="2">The sequence shown here is derived from an EMBL/GenBank/DDBJ whole genome shotgun (WGS) entry which is preliminary data.</text>
</comment>
<feature type="region of interest" description="Disordered" evidence="1">
    <location>
        <begin position="1"/>
        <end position="22"/>
    </location>
</feature>
<name>A0A6L7HUG3_9GAMM</name>
<sequence length="51" mass="5889">MEHETNTARSVTETDSDHGAMTRRQWLQEMLAGNETDLKDEEPDCYVLGYN</sequence>
<protein>
    <submittedName>
        <fullName evidence="2">Uncharacterized protein</fullName>
    </submittedName>
</protein>
<gene>
    <name evidence="2" type="ORF">GNT65_03895</name>
</gene>
<keyword evidence="3" id="KW-1185">Reference proteome</keyword>
<evidence type="ECO:0000313" key="2">
    <source>
        <dbReference type="EMBL" id="MXR67813.1"/>
    </source>
</evidence>